<comment type="caution">
    <text evidence="1">The sequence shown here is derived from an EMBL/GenBank/DDBJ whole genome shotgun (WGS) entry which is preliminary data.</text>
</comment>
<protein>
    <submittedName>
        <fullName evidence="1">Uncharacterized protein</fullName>
    </submittedName>
</protein>
<keyword evidence="2" id="KW-1185">Reference proteome</keyword>
<dbReference type="Proteomes" id="UP000440978">
    <property type="component" value="Unassembled WGS sequence"/>
</dbReference>
<gene>
    <name evidence="1" type="ORF">GMB86_03580</name>
</gene>
<proteinExistence type="predicted"/>
<evidence type="ECO:0000313" key="2">
    <source>
        <dbReference type="Proteomes" id="UP000440978"/>
    </source>
</evidence>
<accession>A0A6N8CPR1</accession>
<dbReference type="RefSeq" id="WP_078989002.1">
    <property type="nucleotide sequence ID" value="NZ_WNHB01000004.1"/>
</dbReference>
<dbReference type="Pfam" id="PF20140">
    <property type="entry name" value="DUF6530"/>
    <property type="match status" value="1"/>
</dbReference>
<dbReference type="InterPro" id="IPR045352">
    <property type="entry name" value="DUF6530"/>
</dbReference>
<dbReference type="EMBL" id="WNHB01000004">
    <property type="protein sequence ID" value="MTT31093.1"/>
    <property type="molecule type" value="Genomic_DNA"/>
</dbReference>
<dbReference type="AlphaFoldDB" id="A0A6N8CPR1"/>
<sequence>MEAPRHLAHKPVYTIDNYNLRDGKNNPESTDAQALTIGNSQWNENEISAKVWRHTTGDESTGKWSRQSEELPLHRLIDLNILLANVLADLQGEKNVAEDVKLLNLNKRKVIKSFIEDNKDILYPRLTELRRLLNEINL</sequence>
<name>A0A6N8CPR1_9BACI</name>
<evidence type="ECO:0000313" key="1">
    <source>
        <dbReference type="EMBL" id="MTT31093.1"/>
    </source>
</evidence>
<reference evidence="1 2" key="1">
    <citation type="submission" date="2019-11" db="EMBL/GenBank/DDBJ databases">
        <title>Terrilactibacillus tamarindus sp. nov. BCM23-1 isolated from bark of Tamarindus indica.</title>
        <authorList>
            <person name="Kingkaew E."/>
            <person name="Tanasupawat S."/>
        </authorList>
    </citation>
    <scope>NUCLEOTIDE SEQUENCE [LARGE SCALE GENOMIC DNA]</scope>
    <source>
        <strain evidence="1 2">BCM23-1</strain>
    </source>
</reference>
<organism evidence="1 2">
    <name type="scientific">Terrilactibacillus tamarindi</name>
    <dbReference type="NCBI Taxonomy" id="2599694"/>
    <lineage>
        <taxon>Bacteria</taxon>
        <taxon>Bacillati</taxon>
        <taxon>Bacillota</taxon>
        <taxon>Bacilli</taxon>
        <taxon>Bacillales</taxon>
        <taxon>Bacillaceae</taxon>
        <taxon>Terrilactibacillus</taxon>
    </lineage>
</organism>